<organism evidence="2 3">
    <name type="scientific">Clostridium botulinum (strain Okra / Type B1)</name>
    <dbReference type="NCBI Taxonomy" id="498213"/>
    <lineage>
        <taxon>Bacteria</taxon>
        <taxon>Bacillati</taxon>
        <taxon>Bacillota</taxon>
        <taxon>Clostridia</taxon>
        <taxon>Eubacteriales</taxon>
        <taxon>Clostridiaceae</taxon>
        <taxon>Clostridium</taxon>
    </lineage>
</organism>
<gene>
    <name evidence="2" type="ordered locus">CLD_2034</name>
</gene>
<dbReference type="KEGG" id="cbb:CLD_2034"/>
<dbReference type="GO" id="GO:0005524">
    <property type="term" value="F:ATP binding"/>
    <property type="evidence" value="ECO:0007669"/>
    <property type="project" value="InterPro"/>
</dbReference>
<evidence type="ECO:0000313" key="2">
    <source>
        <dbReference type="EMBL" id="ACA45830.1"/>
    </source>
</evidence>
<dbReference type="PANTHER" id="PTHR30050">
    <property type="entry name" value="CHROMOSOMAL REPLICATION INITIATOR PROTEIN DNAA"/>
    <property type="match status" value="1"/>
</dbReference>
<dbReference type="InterPro" id="IPR027417">
    <property type="entry name" value="P-loop_NTPase"/>
</dbReference>
<protein>
    <submittedName>
        <fullName evidence="2">Phage protein</fullName>
    </submittedName>
</protein>
<dbReference type="GO" id="GO:0006260">
    <property type="term" value="P:DNA replication"/>
    <property type="evidence" value="ECO:0007669"/>
    <property type="project" value="TreeGrafter"/>
</dbReference>
<accession>B1IJ45</accession>
<dbReference type="Pfam" id="PF01695">
    <property type="entry name" value="IstB_IS21"/>
    <property type="match status" value="1"/>
</dbReference>
<dbReference type="PANTHER" id="PTHR30050:SF10">
    <property type="entry name" value="PHAGE-LIKE ELEMENT PBSX PROTEIN XKDC"/>
    <property type="match status" value="1"/>
</dbReference>
<sequence>MTSNICHICNGTGWEFDNETETYRRCECYEKEKLQRLWKKYGIDPKDIKKLNEYKPIDDTQISARDKAVKYIKNFEKIKNTKENGFGLFGQPGAGKTHILLSIGAALITKGIEVIYMPYVEVMRELKATAMDNEYYMKLSSSYIKAKVLIVDDLFKDKLKNGELVGELREADIKHLYPILNYRYLNNLPTLVSTECIPDILQKLDDAQCGRMLERCGDNIIVFQGYKYNYRMRKFTK</sequence>
<dbReference type="Gene3D" id="3.40.50.300">
    <property type="entry name" value="P-loop containing nucleotide triphosphate hydrolases"/>
    <property type="match status" value="1"/>
</dbReference>
<dbReference type="SUPFAM" id="SSF52540">
    <property type="entry name" value="P-loop containing nucleoside triphosphate hydrolases"/>
    <property type="match status" value="1"/>
</dbReference>
<proteinExistence type="predicted"/>
<evidence type="ECO:0000259" key="1">
    <source>
        <dbReference type="Pfam" id="PF01695"/>
    </source>
</evidence>
<dbReference type="Proteomes" id="UP000008541">
    <property type="component" value="Chromosome"/>
</dbReference>
<evidence type="ECO:0000313" key="3">
    <source>
        <dbReference type="Proteomes" id="UP000008541"/>
    </source>
</evidence>
<dbReference type="HOGENOM" id="CLU_062999_4_0_9"/>
<name>B1IJ45_CLOBK</name>
<dbReference type="EMBL" id="CP000939">
    <property type="protein sequence ID" value="ACA45830.1"/>
    <property type="molecule type" value="Genomic_DNA"/>
</dbReference>
<dbReference type="InterPro" id="IPR002611">
    <property type="entry name" value="IstB_ATP-bd"/>
</dbReference>
<reference evidence="2 3" key="1">
    <citation type="journal article" date="2007" name="PLoS ONE">
        <title>Analysis of the neurotoxin complex genes in Clostridium botulinum A1-A4 and B1 strains: BoNT/A3, /Ba4 and /B1 clusters are located within plasmids.</title>
        <authorList>
            <person name="Smith T.J."/>
            <person name="Hill K.K."/>
            <person name="Foley B.T."/>
            <person name="Detter J.C."/>
            <person name="Munk A.C."/>
            <person name="Bruce D.C."/>
            <person name="Doggett N.A."/>
            <person name="Smith L.A."/>
            <person name="Marks J.D."/>
            <person name="Xie G."/>
            <person name="Brettin T.S."/>
        </authorList>
    </citation>
    <scope>NUCLEOTIDE SEQUENCE [LARGE SCALE GENOMIC DNA]</scope>
    <source>
        <strain evidence="3">Okra / Type B1</strain>
    </source>
</reference>
<dbReference type="AlphaFoldDB" id="B1IJ45"/>
<feature type="domain" description="IstB-like ATP-binding" evidence="1">
    <location>
        <begin position="48"/>
        <end position="157"/>
    </location>
</feature>